<dbReference type="AlphaFoldDB" id="A0A3M7RUL6"/>
<keyword evidence="1" id="KW-0812">Transmembrane</keyword>
<comment type="caution">
    <text evidence="2">The sequence shown here is derived from an EMBL/GenBank/DDBJ whole genome shotgun (WGS) entry which is preliminary data.</text>
</comment>
<keyword evidence="3" id="KW-1185">Reference proteome</keyword>
<keyword evidence="1" id="KW-0472">Membrane</keyword>
<organism evidence="2 3">
    <name type="scientific">Brachionus plicatilis</name>
    <name type="common">Marine rotifer</name>
    <name type="synonym">Brachionus muelleri</name>
    <dbReference type="NCBI Taxonomy" id="10195"/>
    <lineage>
        <taxon>Eukaryota</taxon>
        <taxon>Metazoa</taxon>
        <taxon>Spiralia</taxon>
        <taxon>Gnathifera</taxon>
        <taxon>Rotifera</taxon>
        <taxon>Eurotatoria</taxon>
        <taxon>Monogononta</taxon>
        <taxon>Pseudotrocha</taxon>
        <taxon>Ploima</taxon>
        <taxon>Brachionidae</taxon>
        <taxon>Brachionus</taxon>
    </lineage>
</organism>
<keyword evidence="1" id="KW-1133">Transmembrane helix</keyword>
<feature type="transmembrane region" description="Helical" evidence="1">
    <location>
        <begin position="103"/>
        <end position="126"/>
    </location>
</feature>
<dbReference type="OrthoDB" id="10592844at2759"/>
<evidence type="ECO:0000313" key="2">
    <source>
        <dbReference type="EMBL" id="RNA27130.1"/>
    </source>
</evidence>
<proteinExistence type="predicted"/>
<name>A0A3M7RUL6_BRAPC</name>
<dbReference type="EMBL" id="REGN01002592">
    <property type="protein sequence ID" value="RNA27130.1"/>
    <property type="molecule type" value="Genomic_DNA"/>
</dbReference>
<evidence type="ECO:0000313" key="3">
    <source>
        <dbReference type="Proteomes" id="UP000276133"/>
    </source>
</evidence>
<protein>
    <submittedName>
        <fullName evidence="2">Uncharacterized protein</fullName>
    </submittedName>
</protein>
<sequence>MSTSDLNSPSTDFFQTSSSDALTASIENIQASIETSTLTNKPSELPMTDYTGSEIVQTMTESLVTTILQTKETSTFQSVIPNVSTSTAISFTTSTIQNNTSRVVGILVTFGLIGIFIVLGFLFYVWRKTKLEENKYITLADRLNAQSSRPPSPNVANMNEDMFVNNLASETVFSNPAFNLQERSGKDDNFKFDFDDITNEKRNNESDL</sequence>
<dbReference type="Proteomes" id="UP000276133">
    <property type="component" value="Unassembled WGS sequence"/>
</dbReference>
<accession>A0A3M7RUL6</accession>
<gene>
    <name evidence="2" type="ORF">BpHYR1_027782</name>
</gene>
<evidence type="ECO:0000256" key="1">
    <source>
        <dbReference type="SAM" id="Phobius"/>
    </source>
</evidence>
<reference evidence="2 3" key="1">
    <citation type="journal article" date="2018" name="Sci. Rep.">
        <title>Genomic signatures of local adaptation to the degree of environmental predictability in rotifers.</title>
        <authorList>
            <person name="Franch-Gras L."/>
            <person name="Hahn C."/>
            <person name="Garcia-Roger E.M."/>
            <person name="Carmona M.J."/>
            <person name="Serra M."/>
            <person name="Gomez A."/>
        </authorList>
    </citation>
    <scope>NUCLEOTIDE SEQUENCE [LARGE SCALE GENOMIC DNA]</scope>
    <source>
        <strain evidence="2">HYR1</strain>
    </source>
</reference>